<proteinExistence type="predicted"/>
<evidence type="ECO:0000313" key="2">
    <source>
        <dbReference type="Proteomes" id="UP000094501"/>
    </source>
</evidence>
<evidence type="ECO:0000313" key="1">
    <source>
        <dbReference type="EMBL" id="ODR99482.1"/>
    </source>
</evidence>
<keyword evidence="2" id="KW-1185">Reference proteome</keyword>
<protein>
    <recommendedName>
        <fullName evidence="3">DUF924 domain-containing protein</fullName>
    </recommendedName>
</protein>
<dbReference type="Proteomes" id="UP000094501">
    <property type="component" value="Unassembled WGS sequence"/>
</dbReference>
<sequence>MTPVEHGEVIGYWFQTLSPDAWYGAPSEVDAEIARRFGQVYETLSEAVSGDWLGSPQGRLAAILVLDQFPRNIHRGTPEAFRTDEKALALAKDAIAAGADRDLPPEQRAFLYMPFQHAENLEDQHRSLELFESLGNANNLDFAVRHYEIIRRFGRFPHRNAILGRASTPAERAFLNEPGSSF</sequence>
<organism evidence="1 2">
    <name type="scientific">Methyloceanibacter methanicus</name>
    <dbReference type="NCBI Taxonomy" id="1774968"/>
    <lineage>
        <taxon>Bacteria</taxon>
        <taxon>Pseudomonadati</taxon>
        <taxon>Pseudomonadota</taxon>
        <taxon>Alphaproteobacteria</taxon>
        <taxon>Hyphomicrobiales</taxon>
        <taxon>Hyphomicrobiaceae</taxon>
        <taxon>Methyloceanibacter</taxon>
    </lineage>
</organism>
<dbReference type="InterPro" id="IPR010323">
    <property type="entry name" value="DUF924"/>
</dbReference>
<comment type="caution">
    <text evidence="1">The sequence shown here is derived from an EMBL/GenBank/DDBJ whole genome shotgun (WGS) entry which is preliminary data.</text>
</comment>
<dbReference type="Gene3D" id="1.20.58.320">
    <property type="entry name" value="TPR-like"/>
    <property type="match status" value="1"/>
</dbReference>
<dbReference type="AlphaFoldDB" id="A0A1E3W119"/>
<name>A0A1E3W119_9HYPH</name>
<reference evidence="1 2" key="1">
    <citation type="journal article" date="2016" name="Environ. Microbiol.">
        <title>New Methyloceanibacter diversity from North Sea sediments includes methanotroph containing solely the soluble methane monooxygenase.</title>
        <authorList>
            <person name="Vekeman B."/>
            <person name="Kerckhof F.M."/>
            <person name="Cremers G."/>
            <person name="de Vos P."/>
            <person name="Vandamme P."/>
            <person name="Boon N."/>
            <person name="Op den Camp H.J."/>
            <person name="Heylen K."/>
        </authorList>
    </citation>
    <scope>NUCLEOTIDE SEQUENCE [LARGE SCALE GENOMIC DNA]</scope>
    <source>
        <strain evidence="1 2">R-67174</strain>
    </source>
</reference>
<dbReference type="Gene3D" id="1.25.40.10">
    <property type="entry name" value="Tetratricopeptide repeat domain"/>
    <property type="match status" value="1"/>
</dbReference>
<dbReference type="Pfam" id="PF06041">
    <property type="entry name" value="DUF924"/>
    <property type="match status" value="1"/>
</dbReference>
<accession>A0A1E3W119</accession>
<dbReference type="RefSeq" id="WP_069437418.1">
    <property type="nucleotide sequence ID" value="NZ_LPWG01000011.1"/>
</dbReference>
<dbReference type="STRING" id="1774968.AUC68_05840"/>
<dbReference type="InterPro" id="IPR011990">
    <property type="entry name" value="TPR-like_helical_dom_sf"/>
</dbReference>
<gene>
    <name evidence="1" type="ORF">AUC68_05840</name>
</gene>
<dbReference type="SUPFAM" id="SSF48452">
    <property type="entry name" value="TPR-like"/>
    <property type="match status" value="1"/>
</dbReference>
<dbReference type="OrthoDB" id="7593450at2"/>
<evidence type="ECO:0008006" key="3">
    <source>
        <dbReference type="Google" id="ProtNLM"/>
    </source>
</evidence>
<dbReference type="EMBL" id="LPWG01000011">
    <property type="protein sequence ID" value="ODR99482.1"/>
    <property type="molecule type" value="Genomic_DNA"/>
</dbReference>